<reference evidence="1 2" key="1">
    <citation type="submission" date="2017-02" db="EMBL/GenBank/DDBJ databases">
        <title>The new phylogeny of genus Mycobacterium.</title>
        <authorList>
            <person name="Tortoli E."/>
            <person name="Trovato A."/>
            <person name="Cirillo D.M."/>
        </authorList>
    </citation>
    <scope>NUCLEOTIDE SEQUENCE [LARGE SCALE GENOMIC DNA]</scope>
    <source>
        <strain evidence="1 2">DSM 45000</strain>
    </source>
</reference>
<comment type="caution">
    <text evidence="1">The sequence shown here is derived from an EMBL/GenBank/DDBJ whole genome shotgun (WGS) entry which is preliminary data.</text>
</comment>
<sequence length="74" mass="7408">MAAWVVEGVATVAAGLDDECVAVAAGVAPLLPNPSAKATAEIPPTTATAVFICALIGRSLLSPRVRGCPNHITI</sequence>
<name>A0A1X0I8F5_9MYCO</name>
<protein>
    <submittedName>
        <fullName evidence="1">Uncharacterized protein</fullName>
    </submittedName>
</protein>
<proteinExistence type="predicted"/>
<organism evidence="1 2">
    <name type="scientific">Mycobacterium paraseoulense</name>
    <dbReference type="NCBI Taxonomy" id="590652"/>
    <lineage>
        <taxon>Bacteria</taxon>
        <taxon>Bacillati</taxon>
        <taxon>Actinomycetota</taxon>
        <taxon>Actinomycetes</taxon>
        <taxon>Mycobacteriales</taxon>
        <taxon>Mycobacteriaceae</taxon>
        <taxon>Mycobacterium</taxon>
    </lineage>
</organism>
<dbReference type="EMBL" id="MVIE01000021">
    <property type="protein sequence ID" value="ORB38824.1"/>
    <property type="molecule type" value="Genomic_DNA"/>
</dbReference>
<keyword evidence="2" id="KW-1185">Reference proteome</keyword>
<evidence type="ECO:0000313" key="1">
    <source>
        <dbReference type="EMBL" id="ORB38824.1"/>
    </source>
</evidence>
<evidence type="ECO:0000313" key="2">
    <source>
        <dbReference type="Proteomes" id="UP000192513"/>
    </source>
</evidence>
<dbReference type="AlphaFoldDB" id="A0A1X0I8F5"/>
<gene>
    <name evidence="1" type="ORF">BST39_17055</name>
</gene>
<accession>A0A1X0I8F5</accession>
<dbReference type="Proteomes" id="UP000192513">
    <property type="component" value="Unassembled WGS sequence"/>
</dbReference>